<dbReference type="Proteomes" id="UP000718281">
    <property type="component" value="Unassembled WGS sequence"/>
</dbReference>
<proteinExistence type="predicted"/>
<name>A0A934X3F7_9MICO</name>
<protein>
    <submittedName>
        <fullName evidence="1">Uncharacterized protein</fullName>
    </submittedName>
</protein>
<dbReference type="EMBL" id="JADJIB010000004">
    <property type="protein sequence ID" value="MBK7273646.1"/>
    <property type="molecule type" value="Genomic_DNA"/>
</dbReference>
<gene>
    <name evidence="1" type="ORF">IPF40_01300</name>
    <name evidence="2" type="ORF">IPI13_10955</name>
    <name evidence="3" type="ORF">IPP00_08220</name>
</gene>
<evidence type="ECO:0000313" key="1">
    <source>
        <dbReference type="EMBL" id="MBK6299730.1"/>
    </source>
</evidence>
<dbReference type="Proteomes" id="UP000726105">
    <property type="component" value="Unassembled WGS sequence"/>
</dbReference>
<dbReference type="Proteomes" id="UP000886632">
    <property type="component" value="Unassembled WGS sequence"/>
</dbReference>
<dbReference type="EMBL" id="JADKGK010000019">
    <property type="protein sequence ID" value="MBL0003965.1"/>
    <property type="molecule type" value="Genomic_DNA"/>
</dbReference>
<dbReference type="AlphaFoldDB" id="A0A934X3F7"/>
<accession>A0A934X3F7</accession>
<evidence type="ECO:0000313" key="4">
    <source>
        <dbReference type="Proteomes" id="UP000718281"/>
    </source>
</evidence>
<evidence type="ECO:0000313" key="5">
    <source>
        <dbReference type="Proteomes" id="UP000726105"/>
    </source>
</evidence>
<sequence>MPQPAAGGALPGAAAPEAPGRLGTPLGVHEAYAYLRDLGVWRDKRKAELDSLDAAALASTDRDSFSRDMLVSMALWKAISDRYDLLTVTFDSGRVGPTEAARLSTLIWGRLDVAPDSAAATISPTTAGALGLSLPEACRLCDAMTSSLRARLSLEPSGAEVGTRLKDVRATIERIRDQVAIAPAGVDREAARALLTRLEQRLVDVTDRAKRGAEVGGLLAPLELEAAGAERDLIVGAGRRVETARDAERAAQVRDELLARSAAVQQLVDRCVAAVTPAPRLAVPDVRALGPVPSGGAAVDTYLKRLDAVGRALTVVHTAYGDPLAERDEIAGYAGALAAQARATGVSDPDLDHLRERLQTVVDTTPTDLRRARALRDAYQAYAMSLRTTDTSSGRKGASPR</sequence>
<evidence type="ECO:0000313" key="3">
    <source>
        <dbReference type="EMBL" id="MBL0003965.1"/>
    </source>
</evidence>
<comment type="caution">
    <text evidence="1">The sequence shown here is derived from an EMBL/GenBank/DDBJ whole genome shotgun (WGS) entry which is preliminary data.</text>
</comment>
<reference evidence="4 5" key="1">
    <citation type="submission" date="2020-10" db="EMBL/GenBank/DDBJ databases">
        <title>Connecting structure to function with the recovery of over 1000 high-quality activated sludge metagenome-assembled genomes encoding full-length rRNA genes using long-read sequencing.</title>
        <authorList>
            <person name="Singleton C.M."/>
            <person name="Petriglieri F."/>
            <person name="Kristensen J.M."/>
            <person name="Kirkegaard R.H."/>
            <person name="Michaelsen T.Y."/>
            <person name="Andersen M.H."/>
            <person name="Karst S.M."/>
            <person name="Dueholm M.S."/>
            <person name="Nielsen P.H."/>
            <person name="Albertsen M."/>
        </authorList>
    </citation>
    <scope>NUCLEOTIDE SEQUENCE [LARGE SCALE GENOMIC DNA]</scope>
    <source>
        <strain evidence="1">AalE_18-Q3-R2-46_BAT3C.188</strain>
        <strain evidence="2">Ega_18-Q3-R5-49_MAXAC.001</strain>
        <strain evidence="3">Ribe_18-Q3-R11-54_MAXAC.001</strain>
    </source>
</reference>
<dbReference type="EMBL" id="JADIXZ010000001">
    <property type="protein sequence ID" value="MBK6299730.1"/>
    <property type="molecule type" value="Genomic_DNA"/>
</dbReference>
<organism evidence="1 4">
    <name type="scientific">Candidatus Phosphoribacter hodrii</name>
    <dbReference type="NCBI Taxonomy" id="2953743"/>
    <lineage>
        <taxon>Bacteria</taxon>
        <taxon>Bacillati</taxon>
        <taxon>Actinomycetota</taxon>
        <taxon>Actinomycetes</taxon>
        <taxon>Micrococcales</taxon>
        <taxon>Dermatophilaceae</taxon>
        <taxon>Candidatus Phosphoribacter</taxon>
    </lineage>
</organism>
<evidence type="ECO:0000313" key="2">
    <source>
        <dbReference type="EMBL" id="MBK7273646.1"/>
    </source>
</evidence>